<dbReference type="GO" id="GO:0005737">
    <property type="term" value="C:cytoplasm"/>
    <property type="evidence" value="ECO:0007669"/>
    <property type="project" value="TreeGrafter"/>
</dbReference>
<dbReference type="RefSeq" id="WP_179658016.1">
    <property type="nucleotide sequence ID" value="NZ_JACBZR010000001.1"/>
</dbReference>
<name>A0A7Z0IS37_9ACTN</name>
<dbReference type="GO" id="GO:0016491">
    <property type="term" value="F:oxidoreductase activity"/>
    <property type="evidence" value="ECO:0007669"/>
    <property type="project" value="UniProtKB-KW"/>
</dbReference>
<dbReference type="NCBIfam" id="TIGR03364">
    <property type="entry name" value="HpnW_proposed"/>
    <property type="match status" value="1"/>
</dbReference>
<dbReference type="EMBL" id="JACBZR010000001">
    <property type="protein sequence ID" value="NYI77541.1"/>
    <property type="molecule type" value="Genomic_DNA"/>
</dbReference>
<proteinExistence type="inferred from homology"/>
<organism evidence="6 7">
    <name type="scientific">Nocardioides panzhihuensis</name>
    <dbReference type="NCBI Taxonomy" id="860243"/>
    <lineage>
        <taxon>Bacteria</taxon>
        <taxon>Bacillati</taxon>
        <taxon>Actinomycetota</taxon>
        <taxon>Actinomycetes</taxon>
        <taxon>Propionibacteriales</taxon>
        <taxon>Nocardioidaceae</taxon>
        <taxon>Nocardioides</taxon>
    </lineage>
</organism>
<evidence type="ECO:0000256" key="1">
    <source>
        <dbReference type="ARBA" id="ARBA00001974"/>
    </source>
</evidence>
<dbReference type="Gene3D" id="3.50.50.60">
    <property type="entry name" value="FAD/NAD(P)-binding domain"/>
    <property type="match status" value="1"/>
</dbReference>
<comment type="cofactor">
    <cofactor evidence="1">
        <name>FAD</name>
        <dbReference type="ChEBI" id="CHEBI:57692"/>
    </cofactor>
</comment>
<protein>
    <submittedName>
        <fullName evidence="6">FAD dependent oxidoreductase TIGR03364</fullName>
    </submittedName>
</protein>
<evidence type="ECO:0000313" key="7">
    <source>
        <dbReference type="Proteomes" id="UP000564496"/>
    </source>
</evidence>
<dbReference type="Pfam" id="PF01266">
    <property type="entry name" value="DAO"/>
    <property type="match status" value="1"/>
</dbReference>
<dbReference type="PANTHER" id="PTHR13847">
    <property type="entry name" value="SARCOSINE DEHYDROGENASE-RELATED"/>
    <property type="match status" value="1"/>
</dbReference>
<dbReference type="PANTHER" id="PTHR13847:SF286">
    <property type="entry name" value="D-AMINO ACID DEHYDROGENASE"/>
    <property type="match status" value="1"/>
</dbReference>
<dbReference type="InterPro" id="IPR006076">
    <property type="entry name" value="FAD-dep_OxRdtase"/>
</dbReference>
<evidence type="ECO:0000256" key="2">
    <source>
        <dbReference type="ARBA" id="ARBA00009410"/>
    </source>
</evidence>
<evidence type="ECO:0000259" key="5">
    <source>
        <dbReference type="Pfam" id="PF01266"/>
    </source>
</evidence>
<comment type="caution">
    <text evidence="6">The sequence shown here is derived from an EMBL/GenBank/DDBJ whole genome shotgun (WGS) entry which is preliminary data.</text>
</comment>
<evidence type="ECO:0000256" key="3">
    <source>
        <dbReference type="ARBA" id="ARBA00022630"/>
    </source>
</evidence>
<accession>A0A7Z0IS37</accession>
<sequence>MPTHTSTPDGAADLVVVGAGIVGLAHAVEGLARGLKVHVVERDERAVGASIRNFGHICTTVQSGQALAYAVPARERWLALAAKAGFGLREAGTVALARSEAEMAVLEEFAAARGAEQARVLDAGATRELFPPAAADVLGGAHLPLDLRVDPREALPAIAAWLETEGVRFSWATHVGSIDPVAGAVDVHTSRGTIRSAHVVHAAGHDVDRLFPRVAEEAGVRRCRLQMLEVAPPGDVEIGPAVLTGLSMLRYGGFAETAAAADVRRQLEQTSPELLDVVMNLMLTQRPGTGGRPGSIVLGDTHHYDRTHLPFDDEHVAELVLREGARLLGAPLTVRRRWRGVYADSPHTDFLVEEPFPGLRVVSVTSGIGMTTALGLAPDVLDQLL</sequence>
<dbReference type="InterPro" id="IPR017741">
    <property type="entry name" value="FAD-dependent_OxRdtase_HpnW"/>
</dbReference>
<reference evidence="6 7" key="1">
    <citation type="submission" date="2020-07" db="EMBL/GenBank/DDBJ databases">
        <title>Sequencing the genomes of 1000 actinobacteria strains.</title>
        <authorList>
            <person name="Klenk H.-P."/>
        </authorList>
    </citation>
    <scope>NUCLEOTIDE SEQUENCE [LARGE SCALE GENOMIC DNA]</scope>
    <source>
        <strain evidence="6 7">DSM 26487</strain>
    </source>
</reference>
<evidence type="ECO:0000256" key="4">
    <source>
        <dbReference type="ARBA" id="ARBA00023002"/>
    </source>
</evidence>
<gene>
    <name evidence="6" type="ORF">BJ988_002189</name>
</gene>
<dbReference type="Proteomes" id="UP000564496">
    <property type="component" value="Unassembled WGS sequence"/>
</dbReference>
<keyword evidence="3" id="KW-0285">Flavoprotein</keyword>
<dbReference type="Gene3D" id="3.30.9.10">
    <property type="entry name" value="D-Amino Acid Oxidase, subunit A, domain 2"/>
    <property type="match status" value="1"/>
</dbReference>
<keyword evidence="7" id="KW-1185">Reference proteome</keyword>
<keyword evidence="4" id="KW-0560">Oxidoreductase</keyword>
<dbReference type="InterPro" id="IPR036188">
    <property type="entry name" value="FAD/NAD-bd_sf"/>
</dbReference>
<evidence type="ECO:0000313" key="6">
    <source>
        <dbReference type="EMBL" id="NYI77541.1"/>
    </source>
</evidence>
<feature type="domain" description="FAD dependent oxidoreductase" evidence="5">
    <location>
        <begin position="13"/>
        <end position="377"/>
    </location>
</feature>
<comment type="similarity">
    <text evidence="2">Belongs to the DadA oxidoreductase family.</text>
</comment>
<dbReference type="AlphaFoldDB" id="A0A7Z0IS37"/>
<dbReference type="SUPFAM" id="SSF51905">
    <property type="entry name" value="FAD/NAD(P)-binding domain"/>
    <property type="match status" value="1"/>
</dbReference>